<dbReference type="InParanoid" id="C7QG03"/>
<dbReference type="InterPro" id="IPR036388">
    <property type="entry name" value="WH-like_DNA-bd_sf"/>
</dbReference>
<organism evidence="9 10">
    <name type="scientific">Catenulispora acidiphila (strain DSM 44928 / JCM 14897 / NBRC 102108 / NRRL B-24433 / ID139908)</name>
    <dbReference type="NCBI Taxonomy" id="479433"/>
    <lineage>
        <taxon>Bacteria</taxon>
        <taxon>Bacillati</taxon>
        <taxon>Actinomycetota</taxon>
        <taxon>Actinomycetes</taxon>
        <taxon>Catenulisporales</taxon>
        <taxon>Catenulisporaceae</taxon>
        <taxon>Catenulispora</taxon>
    </lineage>
</organism>
<dbReference type="Gene3D" id="1.10.10.10">
    <property type="entry name" value="Winged helix-like DNA-binding domain superfamily/Winged helix DNA-binding domain"/>
    <property type="match status" value="1"/>
</dbReference>
<keyword evidence="5" id="KW-0804">Transcription</keyword>
<reference evidence="9 10" key="1">
    <citation type="journal article" date="2009" name="Stand. Genomic Sci.">
        <title>Complete genome sequence of Catenulispora acidiphila type strain (ID 139908).</title>
        <authorList>
            <person name="Copeland A."/>
            <person name="Lapidus A."/>
            <person name="Glavina Del Rio T."/>
            <person name="Nolan M."/>
            <person name="Lucas S."/>
            <person name="Chen F."/>
            <person name="Tice H."/>
            <person name="Cheng J.F."/>
            <person name="Bruce D."/>
            <person name="Goodwin L."/>
            <person name="Pitluck S."/>
            <person name="Mikhailova N."/>
            <person name="Pati A."/>
            <person name="Ivanova N."/>
            <person name="Mavromatis K."/>
            <person name="Chen A."/>
            <person name="Palaniappan K."/>
            <person name="Chain P."/>
            <person name="Land M."/>
            <person name="Hauser L."/>
            <person name="Chang Y.J."/>
            <person name="Jeffries C.D."/>
            <person name="Chertkov O."/>
            <person name="Brettin T."/>
            <person name="Detter J.C."/>
            <person name="Han C."/>
            <person name="Ali Z."/>
            <person name="Tindall B.J."/>
            <person name="Goker M."/>
            <person name="Bristow J."/>
            <person name="Eisen J.A."/>
            <person name="Markowitz V."/>
            <person name="Hugenholtz P."/>
            <person name="Kyrpides N.C."/>
            <person name="Klenk H.P."/>
        </authorList>
    </citation>
    <scope>NUCLEOTIDE SEQUENCE [LARGE SCALE GENOMIC DNA]</scope>
    <source>
        <strain evidence="10">DSM 44928 / JCM 14897 / NBRC 102108 / NRRL B-24433 / ID139908</strain>
    </source>
</reference>
<evidence type="ECO:0000256" key="6">
    <source>
        <dbReference type="SAM" id="MobiDB-lite"/>
    </source>
</evidence>
<dbReference type="eggNOG" id="COG1595">
    <property type="taxonomic scope" value="Bacteria"/>
</dbReference>
<dbReference type="AlphaFoldDB" id="C7QG03"/>
<dbReference type="InterPro" id="IPR039425">
    <property type="entry name" value="RNA_pol_sigma-70-like"/>
</dbReference>
<keyword evidence="4" id="KW-0238">DNA-binding</keyword>
<sequence length="208" mass="22287">MAEEAESIDFAGFYTATATRVVGYLFVVLGSVAEAEDAAQEAYTRAWLRWSKVRGYEDPEAWVRTVGFRVAMSTWRKTRNRLSAHRTSGESGAHVPDLSPDRLVVVDALRRIPAEQRRALVLFHLLGLTVTEIAEEIGAPVGTVKARLSRGRKALAPYVSEFADDEEAPPGSAASSPASSPASSSLQALSSSEDSSALFGKKGMVSGA</sequence>
<dbReference type="InterPro" id="IPR013324">
    <property type="entry name" value="RNA_pol_sigma_r3/r4-like"/>
</dbReference>
<dbReference type="STRING" id="479433.Caci_2061"/>
<feature type="domain" description="RNA polymerase sigma factor 70 region 4 type 2" evidence="8">
    <location>
        <begin position="105"/>
        <end position="155"/>
    </location>
</feature>
<feature type="domain" description="RNA polymerase sigma-70 region 2" evidence="7">
    <location>
        <begin position="14"/>
        <end position="79"/>
    </location>
</feature>
<dbReference type="InterPro" id="IPR013325">
    <property type="entry name" value="RNA_pol_sigma_r2"/>
</dbReference>
<evidence type="ECO:0000256" key="1">
    <source>
        <dbReference type="ARBA" id="ARBA00010641"/>
    </source>
</evidence>
<dbReference type="Proteomes" id="UP000000851">
    <property type="component" value="Chromosome"/>
</dbReference>
<dbReference type="Gene3D" id="1.10.1740.10">
    <property type="match status" value="1"/>
</dbReference>
<dbReference type="Pfam" id="PF04542">
    <property type="entry name" value="Sigma70_r2"/>
    <property type="match status" value="1"/>
</dbReference>
<protein>
    <submittedName>
        <fullName evidence="9">RNA polymerase, sigma-24 subunit, ECF subfamily</fullName>
    </submittedName>
</protein>
<keyword evidence="10" id="KW-1185">Reference proteome</keyword>
<evidence type="ECO:0000256" key="2">
    <source>
        <dbReference type="ARBA" id="ARBA00023015"/>
    </source>
</evidence>
<keyword evidence="3" id="KW-0731">Sigma factor</keyword>
<dbReference type="PANTHER" id="PTHR43133">
    <property type="entry name" value="RNA POLYMERASE ECF-TYPE SIGMA FACTO"/>
    <property type="match status" value="1"/>
</dbReference>
<dbReference type="GO" id="GO:0006352">
    <property type="term" value="P:DNA-templated transcription initiation"/>
    <property type="evidence" value="ECO:0007669"/>
    <property type="project" value="InterPro"/>
</dbReference>
<dbReference type="NCBIfam" id="TIGR02937">
    <property type="entry name" value="sigma70-ECF"/>
    <property type="match status" value="1"/>
</dbReference>
<accession>C7QG03</accession>
<dbReference type="Pfam" id="PF08281">
    <property type="entry name" value="Sigma70_r4_2"/>
    <property type="match status" value="1"/>
</dbReference>
<feature type="region of interest" description="Disordered" evidence="6">
    <location>
        <begin position="163"/>
        <end position="208"/>
    </location>
</feature>
<evidence type="ECO:0000313" key="10">
    <source>
        <dbReference type="Proteomes" id="UP000000851"/>
    </source>
</evidence>
<evidence type="ECO:0000259" key="8">
    <source>
        <dbReference type="Pfam" id="PF08281"/>
    </source>
</evidence>
<dbReference type="KEGG" id="cai:Caci_2061"/>
<dbReference type="InterPro" id="IPR013249">
    <property type="entry name" value="RNA_pol_sigma70_r4_t2"/>
</dbReference>
<dbReference type="InterPro" id="IPR007627">
    <property type="entry name" value="RNA_pol_sigma70_r2"/>
</dbReference>
<dbReference type="CDD" id="cd06171">
    <property type="entry name" value="Sigma70_r4"/>
    <property type="match status" value="1"/>
</dbReference>
<comment type="similarity">
    <text evidence="1">Belongs to the sigma-70 factor family. ECF subfamily.</text>
</comment>
<proteinExistence type="inferred from homology"/>
<evidence type="ECO:0000313" key="9">
    <source>
        <dbReference type="EMBL" id="ACU70980.1"/>
    </source>
</evidence>
<dbReference type="EMBL" id="CP001700">
    <property type="protein sequence ID" value="ACU70980.1"/>
    <property type="molecule type" value="Genomic_DNA"/>
</dbReference>
<dbReference type="GO" id="GO:0003677">
    <property type="term" value="F:DNA binding"/>
    <property type="evidence" value="ECO:0007669"/>
    <property type="project" value="UniProtKB-KW"/>
</dbReference>
<dbReference type="InterPro" id="IPR014284">
    <property type="entry name" value="RNA_pol_sigma-70_dom"/>
</dbReference>
<dbReference type="SUPFAM" id="SSF88946">
    <property type="entry name" value="Sigma2 domain of RNA polymerase sigma factors"/>
    <property type="match status" value="1"/>
</dbReference>
<evidence type="ECO:0000256" key="4">
    <source>
        <dbReference type="ARBA" id="ARBA00023125"/>
    </source>
</evidence>
<dbReference type="SUPFAM" id="SSF88659">
    <property type="entry name" value="Sigma3 and sigma4 domains of RNA polymerase sigma factors"/>
    <property type="match status" value="1"/>
</dbReference>
<name>C7QG03_CATAD</name>
<evidence type="ECO:0000259" key="7">
    <source>
        <dbReference type="Pfam" id="PF04542"/>
    </source>
</evidence>
<gene>
    <name evidence="9" type="ordered locus">Caci_2061</name>
</gene>
<dbReference type="PANTHER" id="PTHR43133:SF50">
    <property type="entry name" value="ECF RNA POLYMERASE SIGMA FACTOR SIGM"/>
    <property type="match status" value="1"/>
</dbReference>
<evidence type="ECO:0000256" key="3">
    <source>
        <dbReference type="ARBA" id="ARBA00023082"/>
    </source>
</evidence>
<keyword evidence="2" id="KW-0805">Transcription regulation</keyword>
<evidence type="ECO:0000256" key="5">
    <source>
        <dbReference type="ARBA" id="ARBA00023163"/>
    </source>
</evidence>
<dbReference type="GO" id="GO:0016987">
    <property type="term" value="F:sigma factor activity"/>
    <property type="evidence" value="ECO:0007669"/>
    <property type="project" value="UniProtKB-KW"/>
</dbReference>
<dbReference type="HOGENOM" id="CLU_047691_15_7_11"/>
<feature type="compositionally biased region" description="Low complexity" evidence="6">
    <location>
        <begin position="169"/>
        <end position="198"/>
    </location>
</feature>